<sequence length="43" mass="4898">MTCGRIYALMKVLGYIKALVDSSKAFLFCLFIFVTKICLLLYS</sequence>
<evidence type="ECO:0000313" key="1">
    <source>
        <dbReference type="EMBL" id="DAD89862.1"/>
    </source>
</evidence>
<dbReference type="EMBL" id="BK015070">
    <property type="protein sequence ID" value="DAD89862.1"/>
    <property type="molecule type" value="Genomic_DNA"/>
</dbReference>
<reference evidence="1" key="1">
    <citation type="journal article" date="2021" name="Proc. Natl. Acad. Sci. U.S.A.">
        <title>A Catalog of Tens of Thousands of Viruses from Human Metagenomes Reveals Hidden Associations with Chronic Diseases.</title>
        <authorList>
            <person name="Tisza M.J."/>
            <person name="Buck C.B."/>
        </authorList>
    </citation>
    <scope>NUCLEOTIDE SEQUENCE</scope>
    <source>
        <strain evidence="1">Ctsip2</strain>
    </source>
</reference>
<proteinExistence type="predicted"/>
<name>A0A8S5N5I4_9CAUD</name>
<protein>
    <submittedName>
        <fullName evidence="1">Uncharacterized protein</fullName>
    </submittedName>
</protein>
<accession>A0A8S5N5I4</accession>
<organism evidence="1">
    <name type="scientific">Myoviridae sp. ctsip2</name>
    <dbReference type="NCBI Taxonomy" id="2826705"/>
    <lineage>
        <taxon>Viruses</taxon>
        <taxon>Duplodnaviria</taxon>
        <taxon>Heunggongvirae</taxon>
        <taxon>Uroviricota</taxon>
        <taxon>Caudoviricetes</taxon>
    </lineage>
</organism>